<dbReference type="PRINTS" id="PR00702">
    <property type="entry name" value="ACRIFLAVINRP"/>
</dbReference>
<reference evidence="2" key="1">
    <citation type="journal article" date="2014" name="Front. Microbiol.">
        <title>High frequency of phylogenetically diverse reductive dehalogenase-homologous genes in deep subseafloor sedimentary metagenomes.</title>
        <authorList>
            <person name="Kawai M."/>
            <person name="Futagami T."/>
            <person name="Toyoda A."/>
            <person name="Takaki Y."/>
            <person name="Nishi S."/>
            <person name="Hori S."/>
            <person name="Arai W."/>
            <person name="Tsubouchi T."/>
            <person name="Morono Y."/>
            <person name="Uchiyama I."/>
            <person name="Ito T."/>
            <person name="Fujiyama A."/>
            <person name="Inagaki F."/>
            <person name="Takami H."/>
        </authorList>
    </citation>
    <scope>NUCLEOTIDE SEQUENCE</scope>
    <source>
        <strain evidence="2">Expedition CK06-06</strain>
    </source>
</reference>
<gene>
    <name evidence="2" type="ORF">S01H1_45276</name>
</gene>
<proteinExistence type="predicted"/>
<keyword evidence="1" id="KW-1133">Transmembrane helix</keyword>
<evidence type="ECO:0000256" key="1">
    <source>
        <dbReference type="SAM" id="Phobius"/>
    </source>
</evidence>
<accession>X0U275</accession>
<dbReference type="PANTHER" id="PTHR32063:SF24">
    <property type="entry name" value="CATION EFFLUX SYSTEM (ACRB_ACRD_ACRF FAMILY)"/>
    <property type="match status" value="1"/>
</dbReference>
<name>X0U275_9ZZZZ</name>
<dbReference type="Gene3D" id="3.30.70.1430">
    <property type="entry name" value="Multidrug efflux transporter AcrB pore domain"/>
    <property type="match status" value="1"/>
</dbReference>
<protein>
    <recommendedName>
        <fullName evidence="3">Acriflavin resistance protein</fullName>
    </recommendedName>
</protein>
<dbReference type="EMBL" id="BARS01028918">
    <property type="protein sequence ID" value="GAF99898.1"/>
    <property type="molecule type" value="Genomic_DNA"/>
</dbReference>
<feature type="transmembrane region" description="Helical" evidence="1">
    <location>
        <begin position="16"/>
        <end position="34"/>
    </location>
</feature>
<dbReference type="AlphaFoldDB" id="X0U275"/>
<keyword evidence="1" id="KW-0812">Transmembrane</keyword>
<dbReference type="SUPFAM" id="SSF82693">
    <property type="entry name" value="Multidrug efflux transporter AcrB pore domain, PN1, PN2, PC1 and PC2 subdomains"/>
    <property type="match status" value="1"/>
</dbReference>
<organism evidence="2">
    <name type="scientific">marine sediment metagenome</name>
    <dbReference type="NCBI Taxonomy" id="412755"/>
    <lineage>
        <taxon>unclassified sequences</taxon>
        <taxon>metagenomes</taxon>
        <taxon>ecological metagenomes</taxon>
    </lineage>
</organism>
<sequence length="99" mass="10681">MDWITGITRLALRRPTVVFLVILLVIVAGVFAVFRLKTELFPDIDFPVVTVATTYPGASPDAVLQDVTIPVENAVAGIGDLKELHSISTENLSVVSAEF</sequence>
<dbReference type="Pfam" id="PF00873">
    <property type="entry name" value="ACR_tran"/>
    <property type="match status" value="1"/>
</dbReference>
<dbReference type="GO" id="GO:0005886">
    <property type="term" value="C:plasma membrane"/>
    <property type="evidence" value="ECO:0007669"/>
    <property type="project" value="TreeGrafter"/>
</dbReference>
<comment type="caution">
    <text evidence="2">The sequence shown here is derived from an EMBL/GenBank/DDBJ whole genome shotgun (WGS) entry which is preliminary data.</text>
</comment>
<keyword evidence="1" id="KW-0472">Membrane</keyword>
<dbReference type="InterPro" id="IPR001036">
    <property type="entry name" value="Acrflvin-R"/>
</dbReference>
<feature type="non-terminal residue" evidence="2">
    <location>
        <position position="99"/>
    </location>
</feature>
<dbReference type="PANTHER" id="PTHR32063">
    <property type="match status" value="1"/>
</dbReference>
<dbReference type="Gene3D" id="1.20.1640.10">
    <property type="entry name" value="Multidrug efflux transporter AcrB transmembrane domain"/>
    <property type="match status" value="1"/>
</dbReference>
<evidence type="ECO:0008006" key="3">
    <source>
        <dbReference type="Google" id="ProtNLM"/>
    </source>
</evidence>
<dbReference type="GO" id="GO:0042910">
    <property type="term" value="F:xenobiotic transmembrane transporter activity"/>
    <property type="evidence" value="ECO:0007669"/>
    <property type="project" value="TreeGrafter"/>
</dbReference>
<evidence type="ECO:0000313" key="2">
    <source>
        <dbReference type="EMBL" id="GAF99898.1"/>
    </source>
</evidence>